<evidence type="ECO:0000313" key="1">
    <source>
        <dbReference type="EMBL" id="EGH18787.1"/>
    </source>
</evidence>
<dbReference type="Proteomes" id="UP000005466">
    <property type="component" value="Unassembled WGS sequence"/>
</dbReference>
<organism evidence="1 2">
    <name type="scientific">Pseudomonas savastanoi pv. glycinea str. race 4</name>
    <dbReference type="NCBI Taxonomy" id="875330"/>
    <lineage>
        <taxon>Bacteria</taxon>
        <taxon>Pseudomonadati</taxon>
        <taxon>Pseudomonadota</taxon>
        <taxon>Gammaproteobacteria</taxon>
        <taxon>Pseudomonadales</taxon>
        <taxon>Pseudomonadaceae</taxon>
        <taxon>Pseudomonas</taxon>
    </lineage>
</organism>
<evidence type="ECO:0000313" key="2">
    <source>
        <dbReference type="Proteomes" id="UP000005466"/>
    </source>
</evidence>
<proteinExistence type="predicted"/>
<dbReference type="AlphaFoldDB" id="F3CHP5"/>
<feature type="non-terminal residue" evidence="1">
    <location>
        <position position="1"/>
    </location>
</feature>
<name>F3CHP5_PSESG</name>
<protein>
    <submittedName>
        <fullName evidence="1">Uncharacterized protein</fullName>
    </submittedName>
</protein>
<dbReference type="EMBL" id="ADWY01003168">
    <property type="protein sequence ID" value="EGH18787.1"/>
    <property type="molecule type" value="Genomic_DNA"/>
</dbReference>
<comment type="caution">
    <text evidence="1">The sequence shown here is derived from an EMBL/GenBank/DDBJ whole genome shotgun (WGS) entry which is preliminary data.</text>
</comment>
<gene>
    <name evidence="1" type="ORF">Pgy4_38091</name>
</gene>
<sequence length="50" mass="5698">FVYTLLGNAAKIANRSILDTLSIFLGGCWHRYHPMHHYAEKGRKLDTAPL</sequence>
<reference evidence="1 2" key="1">
    <citation type="journal article" date="2011" name="PLoS Pathog.">
        <title>Dynamic evolution of pathogenicity revealed by sequencing and comparative genomics of 19 Pseudomonas syringae isolates.</title>
        <authorList>
            <person name="Baltrus D.A."/>
            <person name="Nishimura M.T."/>
            <person name="Romanchuk A."/>
            <person name="Chang J.H."/>
            <person name="Mukhtar M.S."/>
            <person name="Cherkis K."/>
            <person name="Roach J."/>
            <person name="Grant S.R."/>
            <person name="Jones C.D."/>
            <person name="Dangl J.L."/>
        </authorList>
    </citation>
    <scope>NUCLEOTIDE SEQUENCE [LARGE SCALE GENOMIC DNA]</scope>
    <source>
        <strain evidence="2">race 4</strain>
    </source>
</reference>
<accession>F3CHP5</accession>
<feature type="non-terminal residue" evidence="1">
    <location>
        <position position="50"/>
    </location>
</feature>